<organism evidence="1 2">
    <name type="scientific">Cylindrodendrum hubeiense</name>
    <dbReference type="NCBI Taxonomy" id="595255"/>
    <lineage>
        <taxon>Eukaryota</taxon>
        <taxon>Fungi</taxon>
        <taxon>Dikarya</taxon>
        <taxon>Ascomycota</taxon>
        <taxon>Pezizomycotina</taxon>
        <taxon>Sordariomycetes</taxon>
        <taxon>Hypocreomycetidae</taxon>
        <taxon>Hypocreales</taxon>
        <taxon>Nectriaceae</taxon>
        <taxon>Cylindrodendrum</taxon>
    </lineage>
</organism>
<dbReference type="Proteomes" id="UP000722485">
    <property type="component" value="Unassembled WGS sequence"/>
</dbReference>
<gene>
    <name evidence="1" type="ORF">G7Z17_g1070</name>
</gene>
<proteinExistence type="predicted"/>
<evidence type="ECO:0008006" key="3">
    <source>
        <dbReference type="Google" id="ProtNLM"/>
    </source>
</evidence>
<dbReference type="AlphaFoldDB" id="A0A9P5HFK9"/>
<comment type="caution">
    <text evidence="1">The sequence shown here is derived from an EMBL/GenBank/DDBJ whole genome shotgun (WGS) entry which is preliminary data.</text>
</comment>
<name>A0A9P5HFK9_9HYPO</name>
<dbReference type="InterPro" id="IPR053275">
    <property type="entry name" value="Agnestin_monoxygenase"/>
</dbReference>
<sequence length="416" mass="46090">MTVLQTITRPGTKHRSVDTIIVGGGPSGLAVVGNLLEQRPRDRMLWVDPSFKAGRVGDQYREVPSNTKVGLFINFATTIAPFRQILESSQEPDAVSALRKLPQDQGCELNYAADLCLMLTEGVFRHFNNVEQYYGKLKAATFDQQTSLWTAVLNDDEIISAPKLVLCTGSSPVTNLLPVLATLSKRPQMIHLDTALKPSLLPKSIESDATVAVIGASHSAILVLMTLYELTKTTHPNLRIKWFTRYKELRYAKCMDGWILYDNTGLKGQVAQWARENLNAEVFDKSPVSKVISRFWTAPDVEEQHYQAELPSCTHVIQAIGYKRDALPALGLATSTGARPEPLTIQHDDLTGRFFTKSAGDSTGLRYIPGLFGAGIAFPERVTDPMGNVEHAVGFWKFMRFLKQAVPEWVGTSKIV</sequence>
<evidence type="ECO:0000313" key="2">
    <source>
        <dbReference type="Proteomes" id="UP000722485"/>
    </source>
</evidence>
<dbReference type="PANTHER" id="PTHR38688">
    <property type="entry name" value="PYR_REDOX_2 DOMAIN-CONTAINING PROTEIN"/>
    <property type="match status" value="1"/>
</dbReference>
<dbReference type="Gene3D" id="3.50.50.60">
    <property type="entry name" value="FAD/NAD(P)-binding domain"/>
    <property type="match status" value="1"/>
</dbReference>
<keyword evidence="2" id="KW-1185">Reference proteome</keyword>
<reference evidence="1" key="1">
    <citation type="submission" date="2020-03" db="EMBL/GenBank/DDBJ databases">
        <title>Draft Genome Sequence of Cylindrodendrum hubeiense.</title>
        <authorList>
            <person name="Buettner E."/>
            <person name="Kellner H."/>
        </authorList>
    </citation>
    <scope>NUCLEOTIDE SEQUENCE</scope>
    <source>
        <strain evidence="1">IHI 201604</strain>
    </source>
</reference>
<protein>
    <recommendedName>
        <fullName evidence="3">FAD/NAD(P)-binding domain-containing protein</fullName>
    </recommendedName>
</protein>
<dbReference type="EMBL" id="JAANBB010000008">
    <property type="protein sequence ID" value="KAF7556950.1"/>
    <property type="molecule type" value="Genomic_DNA"/>
</dbReference>
<dbReference type="OrthoDB" id="432536at2759"/>
<dbReference type="InterPro" id="IPR036188">
    <property type="entry name" value="FAD/NAD-bd_sf"/>
</dbReference>
<evidence type="ECO:0000313" key="1">
    <source>
        <dbReference type="EMBL" id="KAF7556950.1"/>
    </source>
</evidence>
<accession>A0A9P5HFK9</accession>
<dbReference type="PANTHER" id="PTHR38688:SF1">
    <property type="entry name" value="FAD_NAD(P)-BINDING DOMAIN-CONTAINING PROTEIN"/>
    <property type="match status" value="1"/>
</dbReference>
<dbReference type="SUPFAM" id="SSF51905">
    <property type="entry name" value="FAD/NAD(P)-binding domain"/>
    <property type="match status" value="1"/>
</dbReference>